<accession>A0A9P6FMR9</accession>
<reference evidence="2" key="1">
    <citation type="journal article" date="2020" name="Fungal Divers.">
        <title>Resolving the Mortierellaceae phylogeny through synthesis of multi-gene phylogenetics and phylogenomics.</title>
        <authorList>
            <person name="Vandepol N."/>
            <person name="Liber J."/>
            <person name="Desiro A."/>
            <person name="Na H."/>
            <person name="Kennedy M."/>
            <person name="Barry K."/>
            <person name="Grigoriev I.V."/>
            <person name="Miller A.N."/>
            <person name="O'Donnell K."/>
            <person name="Stajich J.E."/>
            <person name="Bonito G."/>
        </authorList>
    </citation>
    <scope>NUCLEOTIDE SEQUENCE</scope>
    <source>
        <strain evidence="2">KOD1015</strain>
    </source>
</reference>
<keyword evidence="3" id="KW-1185">Reference proteome</keyword>
<feature type="region of interest" description="Disordered" evidence="1">
    <location>
        <begin position="95"/>
        <end position="243"/>
    </location>
</feature>
<proteinExistence type="predicted"/>
<feature type="compositionally biased region" description="Acidic residues" evidence="1">
    <location>
        <begin position="218"/>
        <end position="231"/>
    </location>
</feature>
<protein>
    <submittedName>
        <fullName evidence="2">Uncharacterized protein</fullName>
    </submittedName>
</protein>
<gene>
    <name evidence="2" type="ORF">BGW38_005610</name>
</gene>
<feature type="region of interest" description="Disordered" evidence="1">
    <location>
        <begin position="331"/>
        <end position="382"/>
    </location>
</feature>
<evidence type="ECO:0000256" key="1">
    <source>
        <dbReference type="SAM" id="MobiDB-lite"/>
    </source>
</evidence>
<feature type="compositionally biased region" description="Low complexity" evidence="1">
    <location>
        <begin position="161"/>
        <end position="177"/>
    </location>
</feature>
<dbReference type="OrthoDB" id="2437453at2759"/>
<dbReference type="AlphaFoldDB" id="A0A9P6FMR9"/>
<feature type="compositionally biased region" description="Polar residues" evidence="1">
    <location>
        <begin position="351"/>
        <end position="367"/>
    </location>
</feature>
<dbReference type="EMBL" id="JAABOA010003557">
    <property type="protein sequence ID" value="KAF9578535.1"/>
    <property type="molecule type" value="Genomic_DNA"/>
</dbReference>
<name>A0A9P6FMR9_9FUNG</name>
<organism evidence="2 3">
    <name type="scientific">Lunasporangiospora selenospora</name>
    <dbReference type="NCBI Taxonomy" id="979761"/>
    <lineage>
        <taxon>Eukaryota</taxon>
        <taxon>Fungi</taxon>
        <taxon>Fungi incertae sedis</taxon>
        <taxon>Mucoromycota</taxon>
        <taxon>Mortierellomycotina</taxon>
        <taxon>Mortierellomycetes</taxon>
        <taxon>Mortierellales</taxon>
        <taxon>Mortierellaceae</taxon>
        <taxon>Lunasporangiospora</taxon>
    </lineage>
</organism>
<sequence>MKEAACMDAEAVLSPASVAQLKASERQMLPKDGLSIETAPSVATPHAEPAIQFPITPPTSGVESTPKTSLLALVATEDMEGIEVANKGGVESEANSLVIMDSSDTSTTRTSDITLNTPPQSASPSSSASTPASDKDACPPRTGSPPSSPTQATTNDIQKDNANANVAASSTARAVDAVVDEDVDMATAQDTHDNGTAAHKVPIANSDSSKSKDHGEEEGTEADGDENETYEQTDTHPYSSTTSSAASSVASLLASEPTIIPGPESIYTAVPISREIYIIPHSSKGFQWNEDLFLKPHQRRSLGVDDMYEALENGDDSSSIIESNVHVATTMEGDGDEHRDGIDSSSSSSSRVGTTDAMVSSASSSYDANGGPGPQRRFSRTGVVAVHEIRLGEEESFRILPS</sequence>
<feature type="compositionally biased region" description="Low complexity" evidence="1">
    <location>
        <begin position="101"/>
        <end position="132"/>
    </location>
</feature>
<comment type="caution">
    <text evidence="2">The sequence shown here is derived from an EMBL/GenBank/DDBJ whole genome shotgun (WGS) entry which is preliminary data.</text>
</comment>
<evidence type="ECO:0000313" key="2">
    <source>
        <dbReference type="EMBL" id="KAF9578535.1"/>
    </source>
</evidence>
<evidence type="ECO:0000313" key="3">
    <source>
        <dbReference type="Proteomes" id="UP000780801"/>
    </source>
</evidence>
<dbReference type="Proteomes" id="UP000780801">
    <property type="component" value="Unassembled WGS sequence"/>
</dbReference>